<comment type="caution">
    <text evidence="2">The sequence shown here is derived from an EMBL/GenBank/DDBJ whole genome shotgun (WGS) entry which is preliminary data.</text>
</comment>
<feature type="transmembrane region" description="Helical" evidence="1">
    <location>
        <begin position="35"/>
        <end position="62"/>
    </location>
</feature>
<name>A0ABT9VSU6_9BACI</name>
<dbReference type="EMBL" id="JAUSTR010000041">
    <property type="protein sequence ID" value="MDQ0164052.1"/>
    <property type="molecule type" value="Genomic_DNA"/>
</dbReference>
<dbReference type="Proteomes" id="UP001225646">
    <property type="component" value="Unassembled WGS sequence"/>
</dbReference>
<protein>
    <recommendedName>
        <fullName evidence="4">ABC transporter permease</fullName>
    </recommendedName>
</protein>
<dbReference type="RefSeq" id="WP_419152933.1">
    <property type="nucleotide sequence ID" value="NZ_JAUSTR010000041.1"/>
</dbReference>
<feature type="transmembrane region" description="Helical" evidence="1">
    <location>
        <begin position="275"/>
        <end position="300"/>
    </location>
</feature>
<feature type="transmembrane region" description="Helical" evidence="1">
    <location>
        <begin position="157"/>
        <end position="181"/>
    </location>
</feature>
<feature type="transmembrane region" description="Helical" evidence="1">
    <location>
        <begin position="449"/>
        <end position="469"/>
    </location>
</feature>
<evidence type="ECO:0000256" key="1">
    <source>
        <dbReference type="SAM" id="Phobius"/>
    </source>
</evidence>
<feature type="transmembrane region" description="Helical" evidence="1">
    <location>
        <begin position="544"/>
        <end position="565"/>
    </location>
</feature>
<feature type="transmembrane region" description="Helical" evidence="1">
    <location>
        <begin position="74"/>
        <end position="93"/>
    </location>
</feature>
<feature type="transmembrane region" description="Helical" evidence="1">
    <location>
        <begin position="623"/>
        <end position="642"/>
    </location>
</feature>
<keyword evidence="1" id="KW-0812">Transmembrane</keyword>
<keyword evidence="1" id="KW-0472">Membrane</keyword>
<evidence type="ECO:0000313" key="3">
    <source>
        <dbReference type="Proteomes" id="UP001225646"/>
    </source>
</evidence>
<accession>A0ABT9VSU6</accession>
<evidence type="ECO:0008006" key="4">
    <source>
        <dbReference type="Google" id="ProtNLM"/>
    </source>
</evidence>
<feature type="transmembrane region" description="Helical" evidence="1">
    <location>
        <begin position="193"/>
        <end position="211"/>
    </location>
</feature>
<feature type="transmembrane region" description="Helical" evidence="1">
    <location>
        <begin position="519"/>
        <end position="538"/>
    </location>
</feature>
<proteinExistence type="predicted"/>
<gene>
    <name evidence="2" type="ORF">J2S06_003197</name>
</gene>
<feature type="transmembrane region" description="Helical" evidence="1">
    <location>
        <begin position="598"/>
        <end position="617"/>
    </location>
</feature>
<evidence type="ECO:0000313" key="2">
    <source>
        <dbReference type="EMBL" id="MDQ0164052.1"/>
    </source>
</evidence>
<feature type="transmembrane region" description="Helical" evidence="1">
    <location>
        <begin position="105"/>
        <end position="123"/>
    </location>
</feature>
<feature type="transmembrane region" description="Helical" evidence="1">
    <location>
        <begin position="356"/>
        <end position="376"/>
    </location>
</feature>
<keyword evidence="3" id="KW-1185">Reference proteome</keyword>
<reference evidence="2 3" key="1">
    <citation type="submission" date="2023-07" db="EMBL/GenBank/DDBJ databases">
        <title>Genomic Encyclopedia of Type Strains, Phase IV (KMG-IV): sequencing the most valuable type-strain genomes for metagenomic binning, comparative biology and taxonomic classification.</title>
        <authorList>
            <person name="Goeker M."/>
        </authorList>
    </citation>
    <scope>NUCLEOTIDE SEQUENCE [LARGE SCALE GENOMIC DNA]</scope>
    <source>
        <strain evidence="2 3">DSM 19092</strain>
    </source>
</reference>
<sequence length="657" mass="76401">MLLFRQLKTWIYWKAKVRWLQNWGNFKMFNLNNKLIIPFITLGFKIIGILLVFGLGFGGAFLFNKYISSNPYSFWQIVFFLFIFVEGISNGLATGRWISSSKEESWLLASTPIGSIKYILFLWIDESLWMLRNSFFSNIAGIIGALLVFPVKITYLVIAFFIVIIFYFLISLCTTLIQYYIIKKSVYLKGKGLISNLLIPLLLVPIIYLLTKILTPWLLTFPVVSESENILTDYITWIEDGLDILLSSGELVLSLVNQWYYPYSLLAELMVNGSFFIPIIGSFLYILFLLLVALFLLNVISRKDNVTNMDNSKFDDKVTKFFILVSKCILNKKLKERHVQYYLISLLKNYLAKRNLFVVLGSSLWPIITFIFTFIYFSPNYLSERFVLAFSILITVYFPFHVVNSIYTKLKMKLSFDNEGSFLQVLIAYGASPEYLYDLKTKVVRVLSLPGYFYVTVVTFIFMPIPIFIKVGLFILSIISYIVITKFVLLHSVLVPHYEFYNLSQIGKYPDQIKMKNSINTLIISITLPIIPVTMYLLKDIQESLLIFFSTLWILVGLGIGYFFLSRILKKRFTYFDIEEISINRTYIVNALFWKERLILIIFTIAIYITGAILSIFREFVVAEILVLIPVIIIQLILISSYNQKRKIENKRNITIN</sequence>
<feature type="transmembrane region" description="Helical" evidence="1">
    <location>
        <begin position="475"/>
        <end position="498"/>
    </location>
</feature>
<feature type="transmembrane region" description="Helical" evidence="1">
    <location>
        <begin position="388"/>
        <end position="407"/>
    </location>
</feature>
<keyword evidence="1" id="KW-1133">Transmembrane helix</keyword>
<organism evidence="2 3">
    <name type="scientific">Aeribacillus alveayuensis</name>
    <dbReference type="NCBI Taxonomy" id="279215"/>
    <lineage>
        <taxon>Bacteria</taxon>
        <taxon>Bacillati</taxon>
        <taxon>Bacillota</taxon>
        <taxon>Bacilli</taxon>
        <taxon>Bacillales</taxon>
        <taxon>Bacillaceae</taxon>
        <taxon>Aeribacillus</taxon>
    </lineage>
</organism>